<proteinExistence type="predicted"/>
<evidence type="ECO:0000313" key="2">
    <source>
        <dbReference type="Proteomes" id="UP000078561"/>
    </source>
</evidence>
<organism evidence="1">
    <name type="scientific">Absidia glauca</name>
    <name type="common">Pin mould</name>
    <dbReference type="NCBI Taxonomy" id="4829"/>
    <lineage>
        <taxon>Eukaryota</taxon>
        <taxon>Fungi</taxon>
        <taxon>Fungi incertae sedis</taxon>
        <taxon>Mucoromycota</taxon>
        <taxon>Mucoromycotina</taxon>
        <taxon>Mucoromycetes</taxon>
        <taxon>Mucorales</taxon>
        <taxon>Cunninghamellaceae</taxon>
        <taxon>Absidia</taxon>
    </lineage>
</organism>
<evidence type="ECO:0000313" key="1">
    <source>
        <dbReference type="EMBL" id="SAL97874.1"/>
    </source>
</evidence>
<reference evidence="1" key="1">
    <citation type="submission" date="2016-04" db="EMBL/GenBank/DDBJ databases">
        <authorList>
            <person name="Evans L.H."/>
            <person name="Alamgir A."/>
            <person name="Owens N."/>
            <person name="Weber N.D."/>
            <person name="Virtaneva K."/>
            <person name="Barbian K."/>
            <person name="Babar A."/>
            <person name="Rosenke K."/>
        </authorList>
    </citation>
    <scope>NUCLEOTIDE SEQUENCE [LARGE SCALE GENOMIC DNA]</scope>
    <source>
        <strain evidence="1">CBS 101.48</strain>
    </source>
</reference>
<dbReference type="Proteomes" id="UP000078561">
    <property type="component" value="Unassembled WGS sequence"/>
</dbReference>
<dbReference type="AlphaFoldDB" id="A0A163J9A2"/>
<dbReference type="EMBL" id="LT552038">
    <property type="protein sequence ID" value="SAL97874.1"/>
    <property type="molecule type" value="Genomic_DNA"/>
</dbReference>
<accession>A0A163J9A2</accession>
<gene>
    <name evidence="1" type="primary">ABSGL_03399.1 scaffold 4591</name>
</gene>
<dbReference type="InParanoid" id="A0A163J9A2"/>
<name>A0A163J9A2_ABSGL</name>
<sequence>MGRFCGGRSPGHCRRVPIVDTKMAVITVVDPALMIYVLQNIKKGTYWRVLRAVEMEHIQVNKTTFKLILRDTLLQVGPATVVDSSTGNKTTSVAYGKRKVICKNLGADEDAIIHWLRLYNLVAGMEELDDVRRLLVKKRAIIIEERQGPLDVELFDKQFRLECIEKAR</sequence>
<keyword evidence="2" id="KW-1185">Reference proteome</keyword>
<protein>
    <submittedName>
        <fullName evidence="1">Uncharacterized protein</fullName>
    </submittedName>
</protein>